<dbReference type="Proteomes" id="UP000238137">
    <property type="component" value="Unassembled WGS sequence"/>
</dbReference>
<dbReference type="RefSeq" id="WP_106691976.1">
    <property type="nucleotide sequence ID" value="NZ_PXNQ02000008.1"/>
</dbReference>
<keyword evidence="4" id="KW-1185">Reference proteome</keyword>
<gene>
    <name evidence="3" type="ORF">A7A09_013980</name>
</gene>
<feature type="compositionally biased region" description="Basic and acidic residues" evidence="2">
    <location>
        <begin position="234"/>
        <end position="265"/>
    </location>
</feature>
<feature type="region of interest" description="Disordered" evidence="2">
    <location>
        <begin position="105"/>
        <end position="127"/>
    </location>
</feature>
<organism evidence="3 4">
    <name type="scientific">Paracoccus methylarcula</name>
    <dbReference type="NCBI Taxonomy" id="72022"/>
    <lineage>
        <taxon>Bacteria</taxon>
        <taxon>Pseudomonadati</taxon>
        <taxon>Pseudomonadota</taxon>
        <taxon>Alphaproteobacteria</taxon>
        <taxon>Rhodobacterales</taxon>
        <taxon>Paracoccaceae</taxon>
        <taxon>Paracoccus</taxon>
    </lineage>
</organism>
<name>A0A3R7Q1X2_9RHOB</name>
<feature type="coiled-coil region" evidence="1">
    <location>
        <begin position="60"/>
        <end position="87"/>
    </location>
</feature>
<accession>A0A3R7Q1X2</accession>
<evidence type="ECO:0000313" key="4">
    <source>
        <dbReference type="Proteomes" id="UP000238137"/>
    </source>
</evidence>
<sequence length="345" mass="39329">MPQPAEYTDLDAVKRELIRRHDDLADYRAGLDQIVRYLSDPDIGTYPNAAAYISRLSGQIDTMSGRIAVANTRIAELEARKAELEAIERVEVDRFWAELEAELDEKPEPARRGPTPEPYTSPVDVKPAKPLTIQDDGAFMDANGNRWEPDPEECPLTGQRMYFCHKLSIGWSASHFFTPVKPKLKRKYMSRYDRANNHYRDCRHRLEKAEANGAAPGVIATLSYETEKARAKMIEEHDRADDPEIREREKIDAYRLTDEGRERYNASRRKGDKPNANLSHLTPDQKKKRKNAQKSISKWARGQKGKLSEEEIAAEVTRREARLDIEYKQIVMAAVTGDMSAAISA</sequence>
<comment type="caution">
    <text evidence="3">The sequence shown here is derived from an EMBL/GenBank/DDBJ whole genome shotgun (WGS) entry which is preliminary data.</text>
</comment>
<feature type="region of interest" description="Disordered" evidence="2">
    <location>
        <begin position="234"/>
        <end position="309"/>
    </location>
</feature>
<dbReference type="AlphaFoldDB" id="A0A3R7Q1X2"/>
<reference evidence="3" key="1">
    <citation type="submission" date="2018-05" db="EMBL/GenBank/DDBJ databases">
        <title>Reclassification of Methylarcula marina and Methylarcula terricola as Paracoccus methylarcula sp.nov., comb.nov. and Paracoccus terricola comb.nov.</title>
        <authorList>
            <person name="Shmareva M.N."/>
            <person name="Doronina N.V."/>
            <person name="Vasilenko O.V."/>
            <person name="Tarlachkov S.V."/>
            <person name="Trotsenko Y.A."/>
        </authorList>
    </citation>
    <scope>NUCLEOTIDE SEQUENCE [LARGE SCALE GENOMIC DNA]</scope>
    <source>
        <strain evidence="3">VKM B-2159</strain>
    </source>
</reference>
<proteinExistence type="predicted"/>
<keyword evidence="1" id="KW-0175">Coiled coil</keyword>
<evidence type="ECO:0000313" key="3">
    <source>
        <dbReference type="EMBL" id="RNF34008.1"/>
    </source>
</evidence>
<evidence type="ECO:0000256" key="1">
    <source>
        <dbReference type="SAM" id="Coils"/>
    </source>
</evidence>
<protein>
    <submittedName>
        <fullName evidence="3">Uncharacterized protein</fullName>
    </submittedName>
</protein>
<dbReference type="OrthoDB" id="7876776at2"/>
<dbReference type="EMBL" id="PXNQ02000008">
    <property type="protein sequence ID" value="RNF34008.1"/>
    <property type="molecule type" value="Genomic_DNA"/>
</dbReference>
<evidence type="ECO:0000256" key="2">
    <source>
        <dbReference type="SAM" id="MobiDB-lite"/>
    </source>
</evidence>